<keyword evidence="1" id="KW-0472">Membrane</keyword>
<keyword evidence="1" id="KW-1133">Transmembrane helix</keyword>
<dbReference type="EMBL" id="ML734614">
    <property type="protein sequence ID" value="KAB8245289.1"/>
    <property type="molecule type" value="Genomic_DNA"/>
</dbReference>
<organism evidence="2">
    <name type="scientific">Aspergillus flavus</name>
    <dbReference type="NCBI Taxonomy" id="5059"/>
    <lineage>
        <taxon>Eukaryota</taxon>
        <taxon>Fungi</taxon>
        <taxon>Dikarya</taxon>
        <taxon>Ascomycota</taxon>
        <taxon>Pezizomycotina</taxon>
        <taxon>Eurotiomycetes</taxon>
        <taxon>Eurotiomycetidae</taxon>
        <taxon>Eurotiales</taxon>
        <taxon>Aspergillaceae</taxon>
        <taxon>Aspergillus</taxon>
        <taxon>Aspergillus subgen. Circumdati</taxon>
    </lineage>
</organism>
<feature type="transmembrane region" description="Helical" evidence="1">
    <location>
        <begin position="12"/>
        <end position="37"/>
    </location>
</feature>
<gene>
    <name evidence="2" type="ORF">BDV35DRAFT_357124</name>
</gene>
<protein>
    <submittedName>
        <fullName evidence="2">Uncharacterized protein</fullName>
    </submittedName>
</protein>
<name>A0A5N6GVT4_ASPFL</name>
<proteinExistence type="predicted"/>
<evidence type="ECO:0000313" key="2">
    <source>
        <dbReference type="EMBL" id="KAB8245289.1"/>
    </source>
</evidence>
<sequence>MLDMNISPSFCIYLFLDILGVFITYPVASITIVCASISSKVIPRESKVRRNPGLIWKVPARIH</sequence>
<dbReference type="AlphaFoldDB" id="A0A5N6GVT4"/>
<keyword evidence="1" id="KW-0812">Transmembrane</keyword>
<dbReference type="Proteomes" id="UP000325434">
    <property type="component" value="Unassembled WGS sequence"/>
</dbReference>
<evidence type="ECO:0000256" key="1">
    <source>
        <dbReference type="SAM" id="Phobius"/>
    </source>
</evidence>
<reference evidence="2" key="1">
    <citation type="submission" date="2019-04" db="EMBL/GenBank/DDBJ databases">
        <title>Friends and foes A comparative genomics study of 23 Aspergillus species from section Flavi.</title>
        <authorList>
            <consortium name="DOE Joint Genome Institute"/>
            <person name="Kjaerbolling I."/>
            <person name="Vesth T."/>
            <person name="Frisvad J.C."/>
            <person name="Nybo J.L."/>
            <person name="Theobald S."/>
            <person name="Kildgaard S."/>
            <person name="Isbrandt T."/>
            <person name="Kuo A."/>
            <person name="Sato A."/>
            <person name="Lyhne E.K."/>
            <person name="Kogle M.E."/>
            <person name="Wiebenga A."/>
            <person name="Kun R.S."/>
            <person name="Lubbers R.J."/>
            <person name="Makela M.R."/>
            <person name="Barry K."/>
            <person name="Chovatia M."/>
            <person name="Clum A."/>
            <person name="Daum C."/>
            <person name="Haridas S."/>
            <person name="He G."/>
            <person name="LaButti K."/>
            <person name="Lipzen A."/>
            <person name="Mondo S."/>
            <person name="Riley R."/>
            <person name="Salamov A."/>
            <person name="Simmons B.A."/>
            <person name="Magnuson J.K."/>
            <person name="Henrissat B."/>
            <person name="Mortensen U.H."/>
            <person name="Larsen T.O."/>
            <person name="Devries R.P."/>
            <person name="Grigoriev I.V."/>
            <person name="Machida M."/>
            <person name="Baker S.E."/>
            <person name="Andersen M.R."/>
        </authorList>
    </citation>
    <scope>NUCLEOTIDE SEQUENCE [LARGE SCALE GENOMIC DNA]</scope>
    <source>
        <strain evidence="2">CBS 121.62</strain>
    </source>
</reference>
<accession>A0A5N6GVT4</accession>